<evidence type="ECO:0000256" key="6">
    <source>
        <dbReference type="RuleBase" id="RU003704"/>
    </source>
</evidence>
<keyword evidence="4 6" id="KW-0418">Kinase</keyword>
<dbReference type="EMBL" id="SHLA01000001">
    <property type="protein sequence ID" value="RZU63001.1"/>
    <property type="molecule type" value="Genomic_DNA"/>
</dbReference>
<dbReference type="InterPro" id="IPR002139">
    <property type="entry name" value="Ribo/fructo_kinase"/>
</dbReference>
<evidence type="ECO:0000313" key="8">
    <source>
        <dbReference type="EMBL" id="RZU63001.1"/>
    </source>
</evidence>
<comment type="similarity">
    <text evidence="1 6">Belongs to the carbohydrate kinase PfkB family.</text>
</comment>
<dbReference type="CDD" id="cd01167">
    <property type="entry name" value="bac_FRK"/>
    <property type="match status" value="1"/>
</dbReference>
<dbReference type="OrthoDB" id="9795789at2"/>
<sequence>MPKFLVVGEALIDVVHTPDGVVNEHPGGSPANVALGLGRLGQDVTLATWISDDDRGQLISEHLADSHVVVTDASRGADATSTAVARLDDDGAAAYEFDVNYRLPDLGPVDGYAYVHTGSIAAVDDDAFEATVAALATAKASGAVVSYDPNLRPSLMGDVATVRPRVERLVELADIAKVSDEDLAWLRPGEDIATVAAEWAKTCQFVVVTRGGEGVIALHHDGTEIDVPAPATDVVDTVGAGDSYMSGLLDGIARMTGRETARDRLAGLGPATLRGILERAAHIAAITVSRAGANPPWETEV</sequence>
<name>A0A4Q8AGM2_9MICC</name>
<dbReference type="PANTHER" id="PTHR43085">
    <property type="entry name" value="HEXOKINASE FAMILY MEMBER"/>
    <property type="match status" value="1"/>
</dbReference>
<comment type="caution">
    <text evidence="8">The sequence shown here is derived from an EMBL/GenBank/DDBJ whole genome shotgun (WGS) entry which is preliminary data.</text>
</comment>
<dbReference type="SUPFAM" id="SSF53613">
    <property type="entry name" value="Ribokinase-like"/>
    <property type="match status" value="1"/>
</dbReference>
<gene>
    <name evidence="8" type="ORF">EV380_2607</name>
</gene>
<dbReference type="InterPro" id="IPR050306">
    <property type="entry name" value="PfkB_Carbo_kinase"/>
</dbReference>
<dbReference type="GO" id="GO:0006000">
    <property type="term" value="P:fructose metabolic process"/>
    <property type="evidence" value="ECO:0007669"/>
    <property type="project" value="UniProtKB-ARBA"/>
</dbReference>
<organism evidence="8 9">
    <name type="scientific">Zhihengliuella halotolerans</name>
    <dbReference type="NCBI Taxonomy" id="370736"/>
    <lineage>
        <taxon>Bacteria</taxon>
        <taxon>Bacillati</taxon>
        <taxon>Actinomycetota</taxon>
        <taxon>Actinomycetes</taxon>
        <taxon>Micrococcales</taxon>
        <taxon>Micrococcaceae</taxon>
        <taxon>Zhihengliuella</taxon>
    </lineage>
</organism>
<keyword evidence="5" id="KW-0067">ATP-binding</keyword>
<evidence type="ECO:0000256" key="4">
    <source>
        <dbReference type="ARBA" id="ARBA00022777"/>
    </source>
</evidence>
<proteinExistence type="inferred from homology"/>
<dbReference type="InterPro" id="IPR002173">
    <property type="entry name" value="Carboh/pur_kinase_PfkB_CS"/>
</dbReference>
<keyword evidence="3" id="KW-0547">Nucleotide-binding</keyword>
<feature type="domain" description="Carbohydrate kinase PfkB" evidence="7">
    <location>
        <begin position="2"/>
        <end position="299"/>
    </location>
</feature>
<dbReference type="Proteomes" id="UP000292685">
    <property type="component" value="Unassembled WGS sequence"/>
</dbReference>
<dbReference type="InterPro" id="IPR029056">
    <property type="entry name" value="Ribokinase-like"/>
</dbReference>
<keyword evidence="9" id="KW-1185">Reference proteome</keyword>
<keyword evidence="2 6" id="KW-0808">Transferase</keyword>
<evidence type="ECO:0000256" key="2">
    <source>
        <dbReference type="ARBA" id="ARBA00022679"/>
    </source>
</evidence>
<evidence type="ECO:0000256" key="3">
    <source>
        <dbReference type="ARBA" id="ARBA00022741"/>
    </source>
</evidence>
<protein>
    <submittedName>
        <fullName evidence="8">Fructokinase</fullName>
    </submittedName>
</protein>
<evidence type="ECO:0000256" key="5">
    <source>
        <dbReference type="ARBA" id="ARBA00022840"/>
    </source>
</evidence>
<evidence type="ECO:0000256" key="1">
    <source>
        <dbReference type="ARBA" id="ARBA00010688"/>
    </source>
</evidence>
<dbReference type="Gene3D" id="3.40.1190.20">
    <property type="match status" value="1"/>
</dbReference>
<dbReference type="PRINTS" id="PR00990">
    <property type="entry name" value="RIBOKINASE"/>
</dbReference>
<accession>A0A4Q8AGM2</accession>
<reference evidence="8 9" key="1">
    <citation type="submission" date="2019-02" db="EMBL/GenBank/DDBJ databases">
        <title>Sequencing the genomes of 1000 actinobacteria strains.</title>
        <authorList>
            <person name="Klenk H.-P."/>
        </authorList>
    </citation>
    <scope>NUCLEOTIDE SEQUENCE [LARGE SCALE GENOMIC DNA]</scope>
    <source>
        <strain evidence="8 9">DSM 17364</strain>
    </source>
</reference>
<dbReference type="Pfam" id="PF00294">
    <property type="entry name" value="PfkB"/>
    <property type="match status" value="1"/>
</dbReference>
<dbReference type="PANTHER" id="PTHR43085:SF1">
    <property type="entry name" value="PSEUDOURIDINE KINASE-RELATED"/>
    <property type="match status" value="1"/>
</dbReference>
<dbReference type="GO" id="GO:0008865">
    <property type="term" value="F:fructokinase activity"/>
    <property type="evidence" value="ECO:0007669"/>
    <property type="project" value="UniProtKB-ARBA"/>
</dbReference>
<evidence type="ECO:0000259" key="7">
    <source>
        <dbReference type="Pfam" id="PF00294"/>
    </source>
</evidence>
<dbReference type="RefSeq" id="WP_102159797.1">
    <property type="nucleotide sequence ID" value="NZ_PGGT01000042.1"/>
</dbReference>
<dbReference type="GO" id="GO:0005524">
    <property type="term" value="F:ATP binding"/>
    <property type="evidence" value="ECO:0007669"/>
    <property type="project" value="UniProtKB-KW"/>
</dbReference>
<dbReference type="InterPro" id="IPR011611">
    <property type="entry name" value="PfkB_dom"/>
</dbReference>
<dbReference type="AlphaFoldDB" id="A0A4Q8AGM2"/>
<dbReference type="PROSITE" id="PS00584">
    <property type="entry name" value="PFKB_KINASES_2"/>
    <property type="match status" value="1"/>
</dbReference>
<evidence type="ECO:0000313" key="9">
    <source>
        <dbReference type="Proteomes" id="UP000292685"/>
    </source>
</evidence>